<dbReference type="Gene3D" id="1.10.10.60">
    <property type="entry name" value="Homeodomain-like"/>
    <property type="match status" value="1"/>
</dbReference>
<comment type="function">
    <text evidence="1">Sequence-specific transcription factor which is part of a developmental regulatory system that provides cells with specific positional identities on the anterior-posterior axis.</text>
</comment>
<dbReference type="PROSITE" id="PS50071">
    <property type="entry name" value="HOMEOBOX_2"/>
    <property type="match status" value="1"/>
</dbReference>
<dbReference type="GO" id="GO:0000981">
    <property type="term" value="F:DNA-binding transcription factor activity, RNA polymerase II-specific"/>
    <property type="evidence" value="ECO:0007669"/>
    <property type="project" value="InterPro"/>
</dbReference>
<comment type="similarity">
    <text evidence="3">Belongs to the Antp homeobox family.</text>
</comment>
<feature type="region of interest" description="Disordered" evidence="10">
    <location>
        <begin position="1"/>
        <end position="42"/>
    </location>
</feature>
<evidence type="ECO:0000313" key="13">
    <source>
        <dbReference type="Proteomes" id="UP000694388"/>
    </source>
</evidence>
<organism evidence="12 13">
    <name type="scientific">Eptatretus burgeri</name>
    <name type="common">Inshore hagfish</name>
    <dbReference type="NCBI Taxonomy" id="7764"/>
    <lineage>
        <taxon>Eukaryota</taxon>
        <taxon>Metazoa</taxon>
        <taxon>Chordata</taxon>
        <taxon>Craniata</taxon>
        <taxon>Vertebrata</taxon>
        <taxon>Cyclostomata</taxon>
        <taxon>Myxini</taxon>
        <taxon>Myxiniformes</taxon>
        <taxon>Myxinidae</taxon>
        <taxon>Eptatretinae</taxon>
        <taxon>Eptatretus</taxon>
    </lineage>
</organism>
<dbReference type="InterPro" id="IPR009057">
    <property type="entry name" value="Homeodomain-like_sf"/>
</dbReference>
<evidence type="ECO:0000259" key="11">
    <source>
        <dbReference type="PROSITE" id="PS50071"/>
    </source>
</evidence>
<dbReference type="Pfam" id="PF00046">
    <property type="entry name" value="Homeodomain"/>
    <property type="match status" value="1"/>
</dbReference>
<protein>
    <recommendedName>
        <fullName evidence="11">Homeobox domain-containing protein</fullName>
    </recommendedName>
</protein>
<dbReference type="PROSITE" id="PS00027">
    <property type="entry name" value="HOMEOBOX_1"/>
    <property type="match status" value="1"/>
</dbReference>
<dbReference type="GO" id="GO:0005634">
    <property type="term" value="C:nucleus"/>
    <property type="evidence" value="ECO:0007669"/>
    <property type="project" value="UniProtKB-SubCell"/>
</dbReference>
<accession>A0A8C4Q9L6</accession>
<dbReference type="Proteomes" id="UP000694388">
    <property type="component" value="Unplaced"/>
</dbReference>
<evidence type="ECO:0000256" key="2">
    <source>
        <dbReference type="ARBA" id="ARBA00004123"/>
    </source>
</evidence>
<evidence type="ECO:0000256" key="9">
    <source>
        <dbReference type="RuleBase" id="RU000682"/>
    </source>
</evidence>
<keyword evidence="6 8" id="KW-0371">Homeobox</keyword>
<dbReference type="GO" id="GO:0048704">
    <property type="term" value="P:embryonic skeletal system morphogenesis"/>
    <property type="evidence" value="ECO:0007669"/>
    <property type="project" value="TreeGrafter"/>
</dbReference>
<dbReference type="GeneTree" id="ENSGT00940000159774"/>
<evidence type="ECO:0000256" key="10">
    <source>
        <dbReference type="SAM" id="MobiDB-lite"/>
    </source>
</evidence>
<dbReference type="InterPro" id="IPR020479">
    <property type="entry name" value="HD_metazoa"/>
</dbReference>
<reference evidence="12" key="1">
    <citation type="submission" date="2025-08" db="UniProtKB">
        <authorList>
            <consortium name="Ensembl"/>
        </authorList>
    </citation>
    <scope>IDENTIFICATION</scope>
</reference>
<dbReference type="AlphaFoldDB" id="A0A8C4Q9L6"/>
<dbReference type="PRINTS" id="PR00024">
    <property type="entry name" value="HOMEOBOX"/>
</dbReference>
<evidence type="ECO:0000313" key="12">
    <source>
        <dbReference type="Ensembl" id="ENSEBUP00000012159.1"/>
    </source>
</evidence>
<feature type="compositionally biased region" description="Polar residues" evidence="10">
    <location>
        <begin position="31"/>
        <end position="42"/>
    </location>
</feature>
<dbReference type="InterPro" id="IPR017970">
    <property type="entry name" value="Homeobox_CS"/>
</dbReference>
<dbReference type="GO" id="GO:0009952">
    <property type="term" value="P:anterior/posterior pattern specification"/>
    <property type="evidence" value="ECO:0007669"/>
    <property type="project" value="TreeGrafter"/>
</dbReference>
<dbReference type="PANTHER" id="PTHR45664:SF11">
    <property type="entry name" value="HOMEOBOX PROTEIN HOX-B3"/>
    <property type="match status" value="1"/>
</dbReference>
<comment type="subcellular location">
    <subcellularLocation>
        <location evidence="2 8 9">Nucleus</location>
    </subcellularLocation>
</comment>
<feature type="domain" description="Homeobox" evidence="11">
    <location>
        <begin position="100"/>
        <end position="160"/>
    </location>
</feature>
<dbReference type="GO" id="GO:0003309">
    <property type="term" value="P:type B pancreatic cell differentiation"/>
    <property type="evidence" value="ECO:0007669"/>
    <property type="project" value="UniProtKB-ARBA"/>
</dbReference>
<feature type="DNA-binding region" description="Homeobox" evidence="8">
    <location>
        <begin position="102"/>
        <end position="161"/>
    </location>
</feature>
<proteinExistence type="inferred from homology"/>
<keyword evidence="7 8" id="KW-0539">Nucleus</keyword>
<keyword evidence="4" id="KW-0217">Developmental protein</keyword>
<dbReference type="PANTHER" id="PTHR45664">
    <property type="entry name" value="PROTEIN ZERKNUELLT 1-RELATED"/>
    <property type="match status" value="1"/>
</dbReference>
<evidence type="ECO:0000256" key="6">
    <source>
        <dbReference type="ARBA" id="ARBA00023155"/>
    </source>
</evidence>
<feature type="region of interest" description="Disordered" evidence="10">
    <location>
        <begin position="86"/>
        <end position="105"/>
    </location>
</feature>
<dbReference type="CDD" id="cd00086">
    <property type="entry name" value="homeodomain"/>
    <property type="match status" value="1"/>
</dbReference>
<keyword evidence="5 8" id="KW-0238">DNA-binding</keyword>
<dbReference type="SUPFAM" id="SSF46689">
    <property type="entry name" value="Homeodomain-like"/>
    <property type="match status" value="1"/>
</dbReference>
<evidence type="ECO:0000256" key="5">
    <source>
        <dbReference type="ARBA" id="ARBA00023125"/>
    </source>
</evidence>
<evidence type="ECO:0000256" key="7">
    <source>
        <dbReference type="ARBA" id="ARBA00023242"/>
    </source>
</evidence>
<dbReference type="FunFam" id="1.10.10.60:FF:000176">
    <property type="entry name" value="pancreas/duodenum homeobox protein 1"/>
    <property type="match status" value="1"/>
</dbReference>
<dbReference type="Ensembl" id="ENSEBUT00000012735.1">
    <property type="protein sequence ID" value="ENSEBUP00000012159.1"/>
    <property type="gene ID" value="ENSEBUG00000007752.1"/>
</dbReference>
<dbReference type="InterPro" id="IPR001356">
    <property type="entry name" value="HD"/>
</dbReference>
<evidence type="ECO:0000256" key="3">
    <source>
        <dbReference type="ARBA" id="ARBA00009107"/>
    </source>
</evidence>
<keyword evidence="13" id="KW-1185">Reference proteome</keyword>
<evidence type="ECO:0000256" key="4">
    <source>
        <dbReference type="ARBA" id="ARBA00022473"/>
    </source>
</evidence>
<evidence type="ECO:0000256" key="1">
    <source>
        <dbReference type="ARBA" id="ARBA00003263"/>
    </source>
</evidence>
<dbReference type="SMART" id="SM00389">
    <property type="entry name" value="HOX"/>
    <property type="match status" value="1"/>
</dbReference>
<dbReference type="GO" id="GO:0000978">
    <property type="term" value="F:RNA polymerase II cis-regulatory region sequence-specific DNA binding"/>
    <property type="evidence" value="ECO:0007669"/>
    <property type="project" value="TreeGrafter"/>
</dbReference>
<feature type="compositionally biased region" description="Low complexity" evidence="10">
    <location>
        <begin position="14"/>
        <end position="30"/>
    </location>
</feature>
<name>A0A8C4Q9L6_EPTBU</name>
<evidence type="ECO:0000256" key="8">
    <source>
        <dbReference type="PROSITE-ProRule" id="PRU00108"/>
    </source>
</evidence>
<sequence length="260" mass="29042">MTSIHLRGRGCNISNNTSNNNNNNNDNNTDAASVSSKINVRPSKQNSQLVTLPYILGRMRPYSSYKLYSSHILLVCFSPSQPVFTPPGESCDEKSPPGSSPSKRARTAYTSAQLVELEKEFHFNRYLCRPRRIEMANLLNLSERQIKIWFQNRRMKYKKDQKVRGPLSPGMAHSPARSPQLGLPPAYGFTLNQGSMAGQSPYERISPPPGPHATSPWFSTTNTMNHTLPKTSITAPPPHPPLTLLSMWPILSLRGLVMIN</sequence>
<reference evidence="12" key="2">
    <citation type="submission" date="2025-09" db="UniProtKB">
        <authorList>
            <consortium name="Ensembl"/>
        </authorList>
    </citation>
    <scope>IDENTIFICATION</scope>
</reference>